<evidence type="ECO:0000313" key="2">
    <source>
        <dbReference type="Proteomes" id="UP001549921"/>
    </source>
</evidence>
<name>A0ABD0TSI3_LOXSC</name>
<sequence length="197" mass="21753">MNTEAQRLCKSIMNDCINDFSKSTCDFQDGDGATTIDASCFAVSDTKSSANQTDRYRKLRNKTTTTEVQMVPKIERKVDPKAHVCDIHAIITLNVVARNPDEHVQSVSVEPSVKLVTQSSLTESKQCHKCTCTKEESAESGECVESCQYSCKYGGIGPCNAFSLGTADFRMLLREKCNSMLIGGCRVPVCRNFKNKL</sequence>
<proteinExistence type="predicted"/>
<accession>A0ABD0TSI3</accession>
<gene>
    <name evidence="1" type="ORF">ABMA28_000519</name>
</gene>
<protein>
    <submittedName>
        <fullName evidence="1">Uncharacterized protein</fullName>
    </submittedName>
</protein>
<organism evidence="1 2">
    <name type="scientific">Loxostege sticticalis</name>
    <name type="common">Beet webworm moth</name>
    <dbReference type="NCBI Taxonomy" id="481309"/>
    <lineage>
        <taxon>Eukaryota</taxon>
        <taxon>Metazoa</taxon>
        <taxon>Ecdysozoa</taxon>
        <taxon>Arthropoda</taxon>
        <taxon>Hexapoda</taxon>
        <taxon>Insecta</taxon>
        <taxon>Pterygota</taxon>
        <taxon>Neoptera</taxon>
        <taxon>Endopterygota</taxon>
        <taxon>Lepidoptera</taxon>
        <taxon>Glossata</taxon>
        <taxon>Ditrysia</taxon>
        <taxon>Pyraloidea</taxon>
        <taxon>Crambidae</taxon>
        <taxon>Pyraustinae</taxon>
        <taxon>Loxostege</taxon>
    </lineage>
</organism>
<evidence type="ECO:0000313" key="1">
    <source>
        <dbReference type="EMBL" id="KAL0852311.1"/>
    </source>
</evidence>
<comment type="caution">
    <text evidence="1">The sequence shown here is derived from an EMBL/GenBank/DDBJ whole genome shotgun (WGS) entry which is preliminary data.</text>
</comment>
<dbReference type="EMBL" id="JBEDNZ010000001">
    <property type="protein sequence ID" value="KAL0852311.1"/>
    <property type="molecule type" value="Genomic_DNA"/>
</dbReference>
<reference evidence="1 2" key="1">
    <citation type="submission" date="2024-06" db="EMBL/GenBank/DDBJ databases">
        <title>A chromosome-level genome assembly of beet webworm, Loxostege sticticalis.</title>
        <authorList>
            <person name="Zhang Y."/>
        </authorList>
    </citation>
    <scope>NUCLEOTIDE SEQUENCE [LARGE SCALE GENOMIC DNA]</scope>
    <source>
        <strain evidence="1">AQ028</strain>
        <tissue evidence="1">Male pupae</tissue>
    </source>
</reference>
<dbReference type="Proteomes" id="UP001549921">
    <property type="component" value="Unassembled WGS sequence"/>
</dbReference>
<dbReference type="AlphaFoldDB" id="A0ABD0TSI3"/>